<proteinExistence type="predicted"/>
<dbReference type="Gene3D" id="2.10.70.10">
    <property type="entry name" value="Complement Module, domain 1"/>
    <property type="match status" value="1"/>
</dbReference>
<sequence length="49" mass="5387">MPWQGVAALSLPVVESARLMAGGREIVIQHAGQSYRLRVTRANKLILTK</sequence>
<dbReference type="AlphaFoldDB" id="A0A3S0V6R5"/>
<keyword evidence="2" id="KW-1185">Reference proteome</keyword>
<reference evidence="1 2" key="1">
    <citation type="submission" date="2018-12" db="EMBL/GenBank/DDBJ databases">
        <authorList>
            <person name="Yang Y."/>
        </authorList>
    </citation>
    <scope>NUCLEOTIDE SEQUENCE [LARGE SCALE GENOMIC DNA]</scope>
    <source>
        <strain evidence="1 2">GSF71</strain>
    </source>
</reference>
<dbReference type="Pfam" id="PF10636">
    <property type="entry name" value="hemP"/>
    <property type="match status" value="1"/>
</dbReference>
<organism evidence="1 2">
    <name type="scientific">Azospirillum doebereinerae</name>
    <dbReference type="NCBI Taxonomy" id="92933"/>
    <lineage>
        <taxon>Bacteria</taxon>
        <taxon>Pseudomonadati</taxon>
        <taxon>Pseudomonadota</taxon>
        <taxon>Alphaproteobacteria</taxon>
        <taxon>Rhodospirillales</taxon>
        <taxon>Azospirillaceae</taxon>
        <taxon>Azospirillum</taxon>
    </lineage>
</organism>
<protein>
    <submittedName>
        <fullName evidence="1">Hemin uptake protein HemP</fullName>
    </submittedName>
</protein>
<accession>A0A3S0V6R5</accession>
<dbReference type="EMBL" id="RZIJ01000008">
    <property type="protein sequence ID" value="RUQ71522.1"/>
    <property type="molecule type" value="Genomic_DNA"/>
</dbReference>
<gene>
    <name evidence="1" type="primary">hemP</name>
    <name evidence="1" type="ORF">EJ913_11955</name>
</gene>
<name>A0A3S0V6R5_9PROT</name>
<dbReference type="OrthoDB" id="7870498at2"/>
<comment type="caution">
    <text evidence="1">The sequence shown here is derived from an EMBL/GenBank/DDBJ whole genome shotgun (WGS) entry which is preliminary data.</text>
</comment>
<evidence type="ECO:0000313" key="1">
    <source>
        <dbReference type="EMBL" id="RUQ71522.1"/>
    </source>
</evidence>
<dbReference type="RefSeq" id="WP_085553420.1">
    <property type="nucleotide sequence ID" value="NZ_CP173192.1"/>
</dbReference>
<dbReference type="Proteomes" id="UP000280346">
    <property type="component" value="Unassembled WGS sequence"/>
</dbReference>
<evidence type="ECO:0000313" key="2">
    <source>
        <dbReference type="Proteomes" id="UP000280346"/>
    </source>
</evidence>
<dbReference type="InterPro" id="IPR019600">
    <property type="entry name" value="Hemin_uptake_protein_HemP"/>
</dbReference>